<accession>A0ABY7F3R5</accession>
<sequence>MSFEYIPHATSFQGHNFEGDTEEYSFESGQILENRHFYPDVKCCKYGSSSQLVELSVPLTVWVIYPTEKRLMRKNHLLYCENSTKLNHVQTKNLLQHLEIQGHWCFVGDTPKNWFVQE</sequence>
<keyword evidence="2" id="KW-1185">Reference proteome</keyword>
<dbReference type="Proteomes" id="UP001164746">
    <property type="component" value="Chromosome 10"/>
</dbReference>
<evidence type="ECO:0000313" key="1">
    <source>
        <dbReference type="EMBL" id="WAR15834.1"/>
    </source>
</evidence>
<dbReference type="EMBL" id="CP111021">
    <property type="protein sequence ID" value="WAR15834.1"/>
    <property type="molecule type" value="Genomic_DNA"/>
</dbReference>
<organism evidence="1 2">
    <name type="scientific">Mya arenaria</name>
    <name type="common">Soft-shell clam</name>
    <dbReference type="NCBI Taxonomy" id="6604"/>
    <lineage>
        <taxon>Eukaryota</taxon>
        <taxon>Metazoa</taxon>
        <taxon>Spiralia</taxon>
        <taxon>Lophotrochozoa</taxon>
        <taxon>Mollusca</taxon>
        <taxon>Bivalvia</taxon>
        <taxon>Autobranchia</taxon>
        <taxon>Heteroconchia</taxon>
        <taxon>Euheterodonta</taxon>
        <taxon>Imparidentia</taxon>
        <taxon>Neoheterodontei</taxon>
        <taxon>Myida</taxon>
        <taxon>Myoidea</taxon>
        <taxon>Myidae</taxon>
        <taxon>Mya</taxon>
    </lineage>
</organism>
<protein>
    <submittedName>
        <fullName evidence="1">Uncharacterized protein</fullName>
    </submittedName>
</protein>
<gene>
    <name evidence="1" type="ORF">MAR_030428</name>
</gene>
<reference evidence="1" key="1">
    <citation type="submission" date="2022-11" db="EMBL/GenBank/DDBJ databases">
        <title>Centuries of genome instability and evolution in soft-shell clam transmissible cancer (bioRxiv).</title>
        <authorList>
            <person name="Hart S.F.M."/>
            <person name="Yonemitsu M.A."/>
            <person name="Giersch R.M."/>
            <person name="Beal B.F."/>
            <person name="Arriagada G."/>
            <person name="Davis B.W."/>
            <person name="Ostrander E.A."/>
            <person name="Goff S.P."/>
            <person name="Metzger M.J."/>
        </authorList>
    </citation>
    <scope>NUCLEOTIDE SEQUENCE</scope>
    <source>
        <strain evidence="1">MELC-2E11</strain>
        <tissue evidence="1">Siphon/mantle</tissue>
    </source>
</reference>
<evidence type="ECO:0000313" key="2">
    <source>
        <dbReference type="Proteomes" id="UP001164746"/>
    </source>
</evidence>
<proteinExistence type="predicted"/>
<name>A0ABY7F3R5_MYAAR</name>